<feature type="domain" description="PTS EIIB type-3" evidence="8">
    <location>
        <begin position="1"/>
        <end position="101"/>
    </location>
</feature>
<dbReference type="GO" id="GO:0008982">
    <property type="term" value="F:protein-N(PI)-phosphohistidine-sugar phosphotransferase activity"/>
    <property type="evidence" value="ECO:0007669"/>
    <property type="project" value="InterPro"/>
</dbReference>
<keyword evidence="3 9" id="KW-0762">Sugar transport</keyword>
<dbReference type="InterPro" id="IPR036095">
    <property type="entry name" value="PTS_EIIB-like_sf"/>
</dbReference>
<evidence type="ECO:0000256" key="3">
    <source>
        <dbReference type="ARBA" id="ARBA00022597"/>
    </source>
</evidence>
<dbReference type="GO" id="GO:0009401">
    <property type="term" value="P:phosphoenolpyruvate-dependent sugar phosphotransferase system"/>
    <property type="evidence" value="ECO:0007669"/>
    <property type="project" value="UniProtKB-KW"/>
</dbReference>
<dbReference type="SUPFAM" id="SSF52794">
    <property type="entry name" value="PTS system IIB component-like"/>
    <property type="match status" value="1"/>
</dbReference>
<dbReference type="AlphaFoldDB" id="A0A8I0AAU3"/>
<keyword evidence="1" id="KW-0813">Transport</keyword>
<dbReference type="Proteomes" id="UP000662088">
    <property type="component" value="Unassembled WGS sequence"/>
</dbReference>
<evidence type="ECO:0000256" key="2">
    <source>
        <dbReference type="ARBA" id="ARBA00022553"/>
    </source>
</evidence>
<keyword evidence="2" id="KW-0597">Phosphoprotein</keyword>
<evidence type="ECO:0000256" key="6">
    <source>
        <dbReference type="ARBA" id="ARBA00022777"/>
    </source>
</evidence>
<evidence type="ECO:0000313" key="10">
    <source>
        <dbReference type="Proteomes" id="UP000662088"/>
    </source>
</evidence>
<dbReference type="Pfam" id="PF02302">
    <property type="entry name" value="PTS_IIB"/>
    <property type="match status" value="1"/>
</dbReference>
<protein>
    <submittedName>
        <fullName evidence="9">PTS sugar transporter subunit IIB</fullName>
    </submittedName>
</protein>
<dbReference type="InterPro" id="IPR003501">
    <property type="entry name" value="PTS_EIIB_2/3"/>
</dbReference>
<name>A0A8I0AAU3_9CLOT</name>
<evidence type="ECO:0000259" key="8">
    <source>
        <dbReference type="PROSITE" id="PS51100"/>
    </source>
</evidence>
<dbReference type="PANTHER" id="PTHR34581:SF2">
    <property type="entry name" value="PTS SYSTEM N,N'-DIACETYLCHITOBIOSE-SPECIFIC EIIB COMPONENT"/>
    <property type="match status" value="1"/>
</dbReference>
<evidence type="ECO:0000256" key="7">
    <source>
        <dbReference type="PROSITE-ProRule" id="PRU00423"/>
    </source>
</evidence>
<keyword evidence="5" id="KW-0598">Phosphotransferase system</keyword>
<keyword evidence="4" id="KW-0808">Transferase</keyword>
<dbReference type="InterPro" id="IPR013012">
    <property type="entry name" value="PTS_EIIB_3"/>
</dbReference>
<proteinExistence type="predicted"/>
<evidence type="ECO:0000313" key="9">
    <source>
        <dbReference type="EMBL" id="MBC5639049.1"/>
    </source>
</evidence>
<evidence type="ECO:0000256" key="5">
    <source>
        <dbReference type="ARBA" id="ARBA00022683"/>
    </source>
</evidence>
<dbReference type="PROSITE" id="PS51100">
    <property type="entry name" value="PTS_EIIB_TYPE_3"/>
    <property type="match status" value="1"/>
</dbReference>
<organism evidence="9 10">
    <name type="scientific">Clostridium lentum</name>
    <dbReference type="NCBI Taxonomy" id="2763037"/>
    <lineage>
        <taxon>Bacteria</taxon>
        <taxon>Bacillati</taxon>
        <taxon>Bacillota</taxon>
        <taxon>Clostridia</taxon>
        <taxon>Eubacteriales</taxon>
        <taxon>Clostridiaceae</taxon>
        <taxon>Clostridium</taxon>
    </lineage>
</organism>
<keyword evidence="10" id="KW-1185">Reference proteome</keyword>
<gene>
    <name evidence="9" type="ORF">H8R92_01115</name>
</gene>
<dbReference type="RefSeq" id="WP_022212882.1">
    <property type="nucleotide sequence ID" value="NZ_JACOOQ010000001.1"/>
</dbReference>
<dbReference type="PANTHER" id="PTHR34581">
    <property type="entry name" value="PTS SYSTEM N,N'-DIACETYLCHITOBIOSE-SPECIFIC EIIB COMPONENT"/>
    <property type="match status" value="1"/>
</dbReference>
<dbReference type="Gene3D" id="3.40.50.2300">
    <property type="match status" value="1"/>
</dbReference>
<sequence>MKVLFVCVQGLASAIVISSLKKQAKKEDIDMDILAVGIREFEKEIEKGCNLAVIAPQVMHKYDYLSKISNDRGIPCILVDKDIYGSSSEMNLLNMVMKEIK</sequence>
<reference evidence="9" key="1">
    <citation type="submission" date="2020-08" db="EMBL/GenBank/DDBJ databases">
        <title>Genome public.</title>
        <authorList>
            <person name="Liu C."/>
            <person name="Sun Q."/>
        </authorList>
    </citation>
    <scope>NUCLEOTIDE SEQUENCE</scope>
    <source>
        <strain evidence="9">NSJ-42</strain>
    </source>
</reference>
<keyword evidence="6" id="KW-0418">Kinase</keyword>
<accession>A0A8I0AAU3</accession>
<evidence type="ECO:0000256" key="1">
    <source>
        <dbReference type="ARBA" id="ARBA00022448"/>
    </source>
</evidence>
<dbReference type="GO" id="GO:0016301">
    <property type="term" value="F:kinase activity"/>
    <property type="evidence" value="ECO:0007669"/>
    <property type="project" value="UniProtKB-KW"/>
</dbReference>
<dbReference type="EMBL" id="JACOOQ010000001">
    <property type="protein sequence ID" value="MBC5639049.1"/>
    <property type="molecule type" value="Genomic_DNA"/>
</dbReference>
<evidence type="ECO:0000256" key="4">
    <source>
        <dbReference type="ARBA" id="ARBA00022679"/>
    </source>
</evidence>
<dbReference type="InterPro" id="IPR051819">
    <property type="entry name" value="PTS_sugar-specific_EIIB"/>
</dbReference>
<comment type="caution">
    <text evidence="9">The sequence shown here is derived from an EMBL/GenBank/DDBJ whole genome shotgun (WGS) entry which is preliminary data.</text>
</comment>
<feature type="modified residue" description="Phosphocysteine; by EIIA" evidence="7">
    <location>
        <position position="7"/>
    </location>
</feature>